<gene>
    <name evidence="7" type="ORF">J8273_7961</name>
</gene>
<keyword evidence="4" id="KW-0378">Hydrolase</keyword>
<evidence type="ECO:0000256" key="1">
    <source>
        <dbReference type="ARBA" id="ARBA00011079"/>
    </source>
</evidence>
<comment type="similarity">
    <text evidence="1">Belongs to the peptidase S28 family.</text>
</comment>
<feature type="region of interest" description="Disordered" evidence="6">
    <location>
        <begin position="625"/>
        <end position="652"/>
    </location>
</feature>
<dbReference type="AlphaFoldDB" id="A0A8J6E7E1"/>
<proteinExistence type="inferred from homology"/>
<name>A0A8J6E7E1_9EUKA</name>
<dbReference type="Gene3D" id="1.20.120.980">
    <property type="entry name" value="Serine carboxypeptidase S28, SKS domain"/>
    <property type="match status" value="1"/>
</dbReference>
<evidence type="ECO:0000256" key="2">
    <source>
        <dbReference type="ARBA" id="ARBA00022670"/>
    </source>
</evidence>
<sequence length="744" mass="81352">MFEFAEELNALVLFVEHRYYGQSLPFGSRTLKDPSNMAWLSSEQALADYADFLDDWKTHHPTHRVPVVAFGGSYGGMLSAWARMKYPHIWAGAIASSAPVALFRGISNQYDFNKIIEADFTCSPALRQGMLDIEARGKTATGLAQLSADFKTCKPISDSGALIGVISDALAYMAMISYPYPADFLTPLPGYPNVEACRRADKHTEPVLAVQAVVDLYRNYTGTEPCLDVGGSPTPNLGMSLWNIQACNEMVFPQGSDGGLFPAESFDMTAYIASCRSDYGIEPRPDHVRHMYGGRRVGTSNLVFSQGDLDPWTAGCIQPEDIPADVDSIVLRIEGGAHHLDLRSSNPADPASVVHARQVELAHIRKWIHLATDDMIGRALLILILVSICIAHSLDYSNSIRFVTSLPPFVEANGDQFDIYEIADAYGKNYDCYIPKDDQYTRSNTTEGELTSQLPLPDDAEALAIAVLHSELDGRCVAEMALKKYSYLFCIRPDMLYVTQTSRTTDQKLFVCGRRYTDGRTHAEHVAGEEQSREILQHGLREVDDDSLPAESMAQLVLLDAFTASPVDAYTFLVSVRRGQTELMLPLSPADFGALSALSSEEMDDYIQTFSDRTAAVTRDGILSEAPVDEPAAPEDHPADPETSGPRPVADMGPDVGVKAVMDDYGAGTAPVITLTLPDGDNLSNGDPRGTLVDVLCGPIDVITRVSEERPGQYRLVLLTRAVCAIPGMQTPQTEGRRVVCVEK</sequence>
<evidence type="ECO:0000256" key="5">
    <source>
        <dbReference type="ARBA" id="ARBA00023180"/>
    </source>
</evidence>
<dbReference type="InterPro" id="IPR042269">
    <property type="entry name" value="Ser_carbopepase_S28_SKS"/>
</dbReference>
<dbReference type="GO" id="GO:0070008">
    <property type="term" value="F:serine-type exopeptidase activity"/>
    <property type="evidence" value="ECO:0007669"/>
    <property type="project" value="InterPro"/>
</dbReference>
<organism evidence="7 8">
    <name type="scientific">Carpediemonas membranifera</name>
    <dbReference type="NCBI Taxonomy" id="201153"/>
    <lineage>
        <taxon>Eukaryota</taxon>
        <taxon>Metamonada</taxon>
        <taxon>Carpediemonas-like organisms</taxon>
        <taxon>Carpediemonas</taxon>
    </lineage>
</organism>
<keyword evidence="3" id="KW-0732">Signal</keyword>
<keyword evidence="2" id="KW-0645">Protease</keyword>
<dbReference type="GO" id="GO:0006508">
    <property type="term" value="P:proteolysis"/>
    <property type="evidence" value="ECO:0007669"/>
    <property type="project" value="UniProtKB-KW"/>
</dbReference>
<evidence type="ECO:0000313" key="7">
    <source>
        <dbReference type="EMBL" id="KAG9390610.1"/>
    </source>
</evidence>
<dbReference type="InterPro" id="IPR029058">
    <property type="entry name" value="AB_hydrolase_fold"/>
</dbReference>
<comment type="caution">
    <text evidence="7">The sequence shown here is derived from an EMBL/GenBank/DDBJ whole genome shotgun (WGS) entry which is preliminary data.</text>
</comment>
<dbReference type="EMBL" id="JAHDYR010000064">
    <property type="protein sequence ID" value="KAG9390610.1"/>
    <property type="molecule type" value="Genomic_DNA"/>
</dbReference>
<evidence type="ECO:0000313" key="8">
    <source>
        <dbReference type="Proteomes" id="UP000717585"/>
    </source>
</evidence>
<evidence type="ECO:0000256" key="3">
    <source>
        <dbReference type="ARBA" id="ARBA00022729"/>
    </source>
</evidence>
<protein>
    <submittedName>
        <fullName evidence="7">Peptidase S28</fullName>
    </submittedName>
</protein>
<dbReference type="Gene3D" id="3.40.50.1820">
    <property type="entry name" value="alpha/beta hydrolase"/>
    <property type="match status" value="1"/>
</dbReference>
<evidence type="ECO:0000256" key="6">
    <source>
        <dbReference type="SAM" id="MobiDB-lite"/>
    </source>
</evidence>
<dbReference type="GO" id="GO:0008239">
    <property type="term" value="F:dipeptidyl-peptidase activity"/>
    <property type="evidence" value="ECO:0007669"/>
    <property type="project" value="TreeGrafter"/>
</dbReference>
<accession>A0A8J6E7E1</accession>
<dbReference type="InterPro" id="IPR008758">
    <property type="entry name" value="Peptidase_S28"/>
</dbReference>
<dbReference type="PANTHER" id="PTHR11010">
    <property type="entry name" value="PROTEASE S28 PRO-X CARBOXYPEPTIDASE-RELATED"/>
    <property type="match status" value="1"/>
</dbReference>
<reference evidence="7" key="1">
    <citation type="submission" date="2021-05" db="EMBL/GenBank/DDBJ databases">
        <title>A free-living protist that lacks canonical eukaryotic 1 DNA replication and segregation systems.</title>
        <authorList>
            <person name="Salas-Leiva D.E."/>
            <person name="Tromer E.C."/>
            <person name="Curtis B.A."/>
            <person name="Jerlstrom-Hultqvist J."/>
            <person name="Kolisko M."/>
            <person name="Yi Z."/>
            <person name="Salas-Leiva J.S."/>
            <person name="Gallot-Lavallee L."/>
            <person name="Kops G.J.P.L."/>
            <person name="Archibald J.M."/>
            <person name="Simpson A.G.B."/>
            <person name="Roger A.J."/>
        </authorList>
    </citation>
    <scope>NUCLEOTIDE SEQUENCE</scope>
    <source>
        <strain evidence="7">BICM</strain>
    </source>
</reference>
<keyword evidence="8" id="KW-1185">Reference proteome</keyword>
<dbReference type="PANTHER" id="PTHR11010:SF38">
    <property type="entry name" value="LYSOSOMAL PRO-X CARBOXYPEPTIDASE"/>
    <property type="match status" value="1"/>
</dbReference>
<dbReference type="SUPFAM" id="SSF53474">
    <property type="entry name" value="alpha/beta-Hydrolases"/>
    <property type="match status" value="1"/>
</dbReference>
<dbReference type="Pfam" id="PF05577">
    <property type="entry name" value="Peptidase_S28"/>
    <property type="match status" value="1"/>
</dbReference>
<dbReference type="Proteomes" id="UP000717585">
    <property type="component" value="Unassembled WGS sequence"/>
</dbReference>
<keyword evidence="5" id="KW-0325">Glycoprotein</keyword>
<dbReference type="OrthoDB" id="2130629at2759"/>
<evidence type="ECO:0000256" key="4">
    <source>
        <dbReference type="ARBA" id="ARBA00022801"/>
    </source>
</evidence>